<dbReference type="Proteomes" id="UP001209654">
    <property type="component" value="Unassembled WGS sequence"/>
</dbReference>
<dbReference type="Pfam" id="PF00069">
    <property type="entry name" value="Pkinase"/>
    <property type="match status" value="1"/>
</dbReference>
<dbReference type="PANTHER" id="PTHR24359:SF1">
    <property type="entry name" value="INHIBITOR OF NUCLEAR FACTOR KAPPA-B KINASE EPSILON SUBUNIT HOMOLOG 1-RELATED"/>
    <property type="match status" value="1"/>
</dbReference>
<feature type="region of interest" description="Disordered" evidence="1">
    <location>
        <begin position="1"/>
        <end position="23"/>
    </location>
</feature>
<dbReference type="PROSITE" id="PS00109">
    <property type="entry name" value="PROTEIN_KINASE_TYR"/>
    <property type="match status" value="1"/>
</dbReference>
<comment type="caution">
    <text evidence="4">The sequence shown here is derived from an EMBL/GenBank/DDBJ whole genome shotgun (WGS) entry which is preliminary data.</text>
</comment>
<dbReference type="PROSITE" id="PS50011">
    <property type="entry name" value="PROTEIN_KINASE_DOM"/>
    <property type="match status" value="1"/>
</dbReference>
<keyword evidence="2" id="KW-0812">Transmembrane</keyword>
<evidence type="ECO:0000313" key="5">
    <source>
        <dbReference type="Proteomes" id="UP001209654"/>
    </source>
</evidence>
<dbReference type="InterPro" id="IPR008266">
    <property type="entry name" value="Tyr_kinase_AS"/>
</dbReference>
<proteinExistence type="predicted"/>
<dbReference type="InterPro" id="IPR000719">
    <property type="entry name" value="Prot_kinase_dom"/>
</dbReference>
<gene>
    <name evidence="4" type="ORF">AHIS1636_06180</name>
</gene>
<feature type="transmembrane region" description="Helical" evidence="2">
    <location>
        <begin position="371"/>
        <end position="392"/>
    </location>
</feature>
<keyword evidence="2" id="KW-1133">Transmembrane helix</keyword>
<evidence type="ECO:0000256" key="2">
    <source>
        <dbReference type="SAM" id="Phobius"/>
    </source>
</evidence>
<feature type="compositionally biased region" description="Basic residues" evidence="1">
    <location>
        <begin position="326"/>
        <end position="336"/>
    </location>
</feature>
<evidence type="ECO:0000259" key="3">
    <source>
        <dbReference type="PROSITE" id="PS50011"/>
    </source>
</evidence>
<dbReference type="EMBL" id="BRVS01000002">
    <property type="protein sequence ID" value="GLB66179.1"/>
    <property type="molecule type" value="Genomic_DNA"/>
</dbReference>
<dbReference type="SUPFAM" id="SSF56112">
    <property type="entry name" value="Protein kinase-like (PK-like)"/>
    <property type="match status" value="1"/>
</dbReference>
<sequence>MTQPLLPDSGGPAAGAEEPPRPDARGFRVVRWLGSGAAAHVWLVAEQEGGREYALKVFRPQNDDGAEPADAAAAEADRERRLLGAAAHDHLVPALRMIPTDTGPGLLLEYAAGGSLAALVAARGPLSIAETITVLTPIAQALAFLHGQGLTHGDVAPGNVLFTEHGKPLLGDFGVARRVGSVRSLPGGTPGFFAPETAGPSRPDHGLEPDADVYALAALGWYMLTGRVPARTAKRPPLRVMVPDVPVQLVELLEAGLSEAPAERPGAEEFARRAFRAARPEPVDLAAAVHPSVAPKLLTRRAASCKDGRPALPLLLRQIRRINGKPRVRPRWRRNRPPGAPERPRGEHRARHEAAAGRAGSAAGGKKRGTVFAAGLLAAGITAAVLVGAAIAGAEQRGPALRQAGPEVSPAAPASQGPGAPARAMPGKLAAAVAGDDPAAAVQGLTWLRTEALVARDARLLDQVNAEGSPAMAADREVIAALEERDHRFSGLSVDVSHAAVVSRASGAARVAATVTTSGFEQRDAVGGVVAGAGEPKVQRIVLALVRERGRWLISSLHDPPLHDPPR</sequence>
<dbReference type="InterPro" id="IPR011009">
    <property type="entry name" value="Kinase-like_dom_sf"/>
</dbReference>
<dbReference type="PANTHER" id="PTHR24359">
    <property type="entry name" value="SERINE/THREONINE-PROTEIN KINASE SBK1"/>
    <property type="match status" value="1"/>
</dbReference>
<keyword evidence="2" id="KW-0472">Membrane</keyword>
<feature type="compositionally biased region" description="Basic and acidic residues" evidence="1">
    <location>
        <begin position="342"/>
        <end position="355"/>
    </location>
</feature>
<dbReference type="RefSeq" id="WP_264794349.1">
    <property type="nucleotide sequence ID" value="NZ_BRVS01000002.1"/>
</dbReference>
<evidence type="ECO:0000313" key="4">
    <source>
        <dbReference type="EMBL" id="GLB66179.1"/>
    </source>
</evidence>
<organism evidence="4 5">
    <name type="scientific">Arthrobacter mangrovi</name>
    <dbReference type="NCBI Taxonomy" id="2966350"/>
    <lineage>
        <taxon>Bacteria</taxon>
        <taxon>Bacillati</taxon>
        <taxon>Actinomycetota</taxon>
        <taxon>Actinomycetes</taxon>
        <taxon>Micrococcales</taxon>
        <taxon>Micrococcaceae</taxon>
        <taxon>Arthrobacter</taxon>
    </lineage>
</organism>
<dbReference type="CDD" id="cd14014">
    <property type="entry name" value="STKc_PknB_like"/>
    <property type="match status" value="1"/>
</dbReference>
<name>A0ABQ5MQB6_9MICC</name>
<accession>A0ABQ5MQB6</accession>
<protein>
    <recommendedName>
        <fullName evidence="3">Protein kinase domain-containing protein</fullName>
    </recommendedName>
</protein>
<feature type="domain" description="Protein kinase" evidence="3">
    <location>
        <begin position="27"/>
        <end position="276"/>
    </location>
</feature>
<feature type="region of interest" description="Disordered" evidence="1">
    <location>
        <begin position="326"/>
        <end position="365"/>
    </location>
</feature>
<feature type="compositionally biased region" description="Low complexity" evidence="1">
    <location>
        <begin position="409"/>
        <end position="424"/>
    </location>
</feature>
<dbReference type="Gene3D" id="1.10.510.10">
    <property type="entry name" value="Transferase(Phosphotransferase) domain 1"/>
    <property type="match status" value="1"/>
</dbReference>
<feature type="region of interest" description="Disordered" evidence="1">
    <location>
        <begin position="401"/>
        <end position="424"/>
    </location>
</feature>
<reference evidence="4 5" key="1">
    <citation type="journal article" date="2023" name="Int. J. Syst. Evol. Microbiol.">
        <title>Arthrobacter mangrovi sp. nov., an actinobacterium isolated from the rhizosphere of a mangrove.</title>
        <authorList>
            <person name="Hamada M."/>
            <person name="Saitou S."/>
            <person name="Enomoto N."/>
            <person name="Nanri K."/>
            <person name="Hidaka K."/>
            <person name="Miura T."/>
            <person name="Tamura T."/>
        </authorList>
    </citation>
    <scope>NUCLEOTIDE SEQUENCE [LARGE SCALE GENOMIC DNA]</scope>
    <source>
        <strain evidence="4 5">NBRC 112813</strain>
    </source>
</reference>
<keyword evidence="5" id="KW-1185">Reference proteome</keyword>
<evidence type="ECO:0000256" key="1">
    <source>
        <dbReference type="SAM" id="MobiDB-lite"/>
    </source>
</evidence>